<dbReference type="OMA" id="VASANWF"/>
<dbReference type="GO" id="GO:0003677">
    <property type="term" value="F:DNA binding"/>
    <property type="evidence" value="ECO:0007669"/>
    <property type="project" value="UniProtKB-KW"/>
</dbReference>
<dbReference type="Proteomes" id="UP000070444">
    <property type="component" value="Unassembled WGS sequence"/>
</dbReference>
<dbReference type="Pfam" id="PF03184">
    <property type="entry name" value="DDE_1"/>
    <property type="match status" value="1"/>
</dbReference>
<dbReference type="GO" id="GO:0005634">
    <property type="term" value="C:nucleus"/>
    <property type="evidence" value="ECO:0007669"/>
    <property type="project" value="TreeGrafter"/>
</dbReference>
<dbReference type="OrthoDB" id="162969at2759"/>
<organism evidence="4 5">
    <name type="scientific">Conidiobolus coronatus (strain ATCC 28846 / CBS 209.66 / NRRL 28638)</name>
    <name type="common">Delacroixia coronata</name>
    <dbReference type="NCBI Taxonomy" id="796925"/>
    <lineage>
        <taxon>Eukaryota</taxon>
        <taxon>Fungi</taxon>
        <taxon>Fungi incertae sedis</taxon>
        <taxon>Zoopagomycota</taxon>
        <taxon>Entomophthoromycotina</taxon>
        <taxon>Entomophthoromycetes</taxon>
        <taxon>Entomophthorales</taxon>
        <taxon>Ancylistaceae</taxon>
        <taxon>Conidiobolus</taxon>
    </lineage>
</organism>
<dbReference type="InterPro" id="IPR006600">
    <property type="entry name" value="HTH_CenpB_DNA-bd_dom"/>
</dbReference>
<accession>A0A137P019</accession>
<evidence type="ECO:0000313" key="5">
    <source>
        <dbReference type="Proteomes" id="UP000070444"/>
    </source>
</evidence>
<evidence type="ECO:0000256" key="1">
    <source>
        <dbReference type="ARBA" id="ARBA00023125"/>
    </source>
</evidence>
<reference evidence="4 5" key="1">
    <citation type="journal article" date="2015" name="Genome Biol. Evol.">
        <title>Phylogenomic analyses indicate that early fungi evolved digesting cell walls of algal ancestors of land plants.</title>
        <authorList>
            <person name="Chang Y."/>
            <person name="Wang S."/>
            <person name="Sekimoto S."/>
            <person name="Aerts A.L."/>
            <person name="Choi C."/>
            <person name="Clum A."/>
            <person name="LaButti K.M."/>
            <person name="Lindquist E.A."/>
            <person name="Yee Ngan C."/>
            <person name="Ohm R.A."/>
            <person name="Salamov A.A."/>
            <person name="Grigoriev I.V."/>
            <person name="Spatafora J.W."/>
            <person name="Berbee M.L."/>
        </authorList>
    </citation>
    <scope>NUCLEOTIDE SEQUENCE [LARGE SCALE GENOMIC DNA]</scope>
    <source>
        <strain evidence="4 5">NRRL 28638</strain>
    </source>
</reference>
<evidence type="ECO:0000259" key="3">
    <source>
        <dbReference type="Pfam" id="PF03221"/>
    </source>
</evidence>
<feature type="domain" description="DDE-1" evidence="2">
    <location>
        <begin position="166"/>
        <end position="339"/>
    </location>
</feature>
<dbReference type="Pfam" id="PF03221">
    <property type="entry name" value="HTH_Tnp_Tc5"/>
    <property type="match status" value="1"/>
</dbReference>
<evidence type="ECO:0000313" key="4">
    <source>
        <dbReference type="EMBL" id="KXN68298.1"/>
    </source>
</evidence>
<dbReference type="PANTHER" id="PTHR19303">
    <property type="entry name" value="TRANSPOSON"/>
    <property type="match status" value="1"/>
</dbReference>
<keyword evidence="5" id="KW-1185">Reference proteome</keyword>
<dbReference type="EMBL" id="KQ964583">
    <property type="protein sequence ID" value="KXN68298.1"/>
    <property type="molecule type" value="Genomic_DNA"/>
</dbReference>
<dbReference type="PANTHER" id="PTHR19303:SF73">
    <property type="entry name" value="PROTEIN PDC2"/>
    <property type="match status" value="1"/>
</dbReference>
<proteinExistence type="predicted"/>
<dbReference type="Gene3D" id="1.10.10.60">
    <property type="entry name" value="Homeodomain-like"/>
    <property type="match status" value="1"/>
</dbReference>
<feature type="domain" description="HTH CENPB-type" evidence="3">
    <location>
        <begin position="53"/>
        <end position="102"/>
    </location>
</feature>
<name>A0A137P019_CONC2</name>
<dbReference type="InterPro" id="IPR009057">
    <property type="entry name" value="Homeodomain-like_sf"/>
</dbReference>
<dbReference type="InterPro" id="IPR004875">
    <property type="entry name" value="DDE_SF_endonuclease_dom"/>
</dbReference>
<gene>
    <name evidence="4" type="ORF">CONCODRAFT_9451</name>
</gene>
<sequence>MDNQTRLKLYNMHLNNPQLTHTNLRRWVYNEFAIIVRRSTITKNLARANEAVIPLKIKLIQKKAIEIYQQIYFKSQNEINFNSFKASLGWFNNFKKRNGLKKYKKYGKSGSVPENLIGNEINKINAITHQYNTKDIFNVDEAANFYRLQSNISFAFKRHPGQKKFKSRYTIFFCVNYDGSEKLPIGIINTSVNPRSFKNNPVDELNFEYYQTEKGWMDQTTFATWLNDFDKLMCGRSVLLILDNFTAHKLTNEQLNKINLKNTRLYFLPANSTSKLQPLDTGIIAAYKQHYTNYYISQALININNHIDNPLKISLYESIKFSIQTWEQDISSQTIHNCFIHTGIENKNTIGPKTLEALKYKEIDINERSYIQNGLLNSQMSLSFLVL</sequence>
<dbReference type="STRING" id="796925.A0A137P019"/>
<dbReference type="InterPro" id="IPR050863">
    <property type="entry name" value="CenT-Element_Derived"/>
</dbReference>
<keyword evidence="1" id="KW-0238">DNA-binding</keyword>
<dbReference type="SUPFAM" id="SSF46689">
    <property type="entry name" value="Homeodomain-like"/>
    <property type="match status" value="1"/>
</dbReference>
<protein>
    <submittedName>
        <fullName evidence="4">DDE-domain-containing protein</fullName>
    </submittedName>
</protein>
<dbReference type="AlphaFoldDB" id="A0A137P019"/>
<evidence type="ECO:0000259" key="2">
    <source>
        <dbReference type="Pfam" id="PF03184"/>
    </source>
</evidence>